<reference evidence="6 7" key="1">
    <citation type="journal article" date="2018" name="Nat. Biotechnol.">
        <title>A standardized bacterial taxonomy based on genome phylogeny substantially revises the tree of life.</title>
        <authorList>
            <person name="Parks D.H."/>
            <person name="Chuvochina M."/>
            <person name="Waite D.W."/>
            <person name="Rinke C."/>
            <person name="Skarshewski A."/>
            <person name="Chaumeil P.A."/>
            <person name="Hugenholtz P."/>
        </authorList>
    </citation>
    <scope>NUCLEOTIDE SEQUENCE [LARGE SCALE GENOMIC DNA]</scope>
    <source>
        <strain evidence="6">UBA11728</strain>
    </source>
</reference>
<evidence type="ECO:0000256" key="4">
    <source>
        <dbReference type="ARBA" id="ARBA00022833"/>
    </source>
</evidence>
<evidence type="ECO:0000313" key="7">
    <source>
        <dbReference type="Proteomes" id="UP000262969"/>
    </source>
</evidence>
<evidence type="ECO:0000256" key="3">
    <source>
        <dbReference type="ARBA" id="ARBA00022801"/>
    </source>
</evidence>
<feature type="domain" description="Succinylglutamate desuccinylase/Aspartoacylase catalytic" evidence="5">
    <location>
        <begin position="33"/>
        <end position="214"/>
    </location>
</feature>
<dbReference type="Gene3D" id="3.40.630.10">
    <property type="entry name" value="Zn peptidases"/>
    <property type="match status" value="1"/>
</dbReference>
<organism evidence="6 7">
    <name type="scientific">Lachnoclostridium phytofermentans</name>
    <dbReference type="NCBI Taxonomy" id="66219"/>
    <lineage>
        <taxon>Bacteria</taxon>
        <taxon>Bacillati</taxon>
        <taxon>Bacillota</taxon>
        <taxon>Clostridia</taxon>
        <taxon>Lachnospirales</taxon>
        <taxon>Lachnospiraceae</taxon>
    </lineage>
</organism>
<dbReference type="GO" id="GO:0016788">
    <property type="term" value="F:hydrolase activity, acting on ester bonds"/>
    <property type="evidence" value="ECO:0007669"/>
    <property type="project" value="InterPro"/>
</dbReference>
<keyword evidence="3" id="KW-0378">Hydrolase</keyword>
<evidence type="ECO:0000313" key="6">
    <source>
        <dbReference type="EMBL" id="HCL02293.1"/>
    </source>
</evidence>
<proteinExistence type="predicted"/>
<dbReference type="EMBL" id="DPVV01000256">
    <property type="protein sequence ID" value="HCL02293.1"/>
    <property type="molecule type" value="Genomic_DNA"/>
</dbReference>
<dbReference type="GO" id="GO:0046872">
    <property type="term" value="F:metal ion binding"/>
    <property type="evidence" value="ECO:0007669"/>
    <property type="project" value="UniProtKB-KW"/>
</dbReference>
<keyword evidence="2" id="KW-0479">Metal-binding</keyword>
<evidence type="ECO:0000256" key="1">
    <source>
        <dbReference type="ARBA" id="ARBA00001947"/>
    </source>
</evidence>
<accession>A0A3D2X6M9</accession>
<dbReference type="AlphaFoldDB" id="A0A3D2X6M9"/>
<gene>
    <name evidence="6" type="ORF">DHW61_07745</name>
</gene>
<protein>
    <submittedName>
        <fullName evidence="6">Succinylglutamate desuccinylase</fullName>
    </submittedName>
</protein>
<keyword evidence="4" id="KW-0862">Zinc</keyword>
<dbReference type="Pfam" id="PF24827">
    <property type="entry name" value="AstE_AspA_cat"/>
    <property type="match status" value="1"/>
</dbReference>
<dbReference type="PANTHER" id="PTHR37326">
    <property type="entry name" value="BLL3975 PROTEIN"/>
    <property type="match status" value="1"/>
</dbReference>
<dbReference type="SUPFAM" id="SSF53187">
    <property type="entry name" value="Zn-dependent exopeptidases"/>
    <property type="match status" value="1"/>
</dbReference>
<dbReference type="InterPro" id="IPR055438">
    <property type="entry name" value="AstE_AspA_cat"/>
</dbReference>
<dbReference type="Proteomes" id="UP000262969">
    <property type="component" value="Unassembled WGS sequence"/>
</dbReference>
<evidence type="ECO:0000259" key="5">
    <source>
        <dbReference type="Pfam" id="PF24827"/>
    </source>
</evidence>
<name>A0A3D2X6M9_9FIRM</name>
<comment type="cofactor">
    <cofactor evidence="1">
        <name>Zn(2+)</name>
        <dbReference type="ChEBI" id="CHEBI:29105"/>
    </cofactor>
</comment>
<dbReference type="InterPro" id="IPR053138">
    <property type="entry name" value="N-alpha-Ac-DABA_deacetylase"/>
</dbReference>
<sequence>MVKTVVSVGLPVLETMHIKKNRLEPEDKKGNEKRICIVTGIHGDELEGQYICYQLIRRIQESKEFLTGIVDVYPCVNPLGMESITRRIPTFDLDMNRSFPGDMDGDMSEYVAARLVEDLEGADFCVDLHASNIFLREIPQVRLDKQHEESLLEYAKLLNTDFIWVHSSPTVETASLYHSLNQKEVPTLSIEMGVGMRITKEFGDQILEGIFCLMHKLGIWGGPVITPKTSVISSDQDKVTLIHAEASGVFLPCVEHLMDIKAGDVVGNIVDSLNGTIVQHIIAPCDGVVFTLREYPVVYDGSLIARILGGV</sequence>
<evidence type="ECO:0000256" key="2">
    <source>
        <dbReference type="ARBA" id="ARBA00022723"/>
    </source>
</evidence>
<dbReference type="CDD" id="cd06253">
    <property type="entry name" value="M14_ASTE_ASPA-like"/>
    <property type="match status" value="1"/>
</dbReference>
<dbReference type="PANTHER" id="PTHR37326:SF1">
    <property type="entry name" value="BLL3975 PROTEIN"/>
    <property type="match status" value="1"/>
</dbReference>
<comment type="caution">
    <text evidence="6">The sequence shown here is derived from an EMBL/GenBank/DDBJ whole genome shotgun (WGS) entry which is preliminary data.</text>
</comment>